<dbReference type="EMBL" id="BART01011925">
    <property type="protein sequence ID" value="GAG89554.1"/>
    <property type="molecule type" value="Genomic_DNA"/>
</dbReference>
<reference evidence="8" key="1">
    <citation type="journal article" date="2014" name="Front. Microbiol.">
        <title>High frequency of phylogenetically diverse reductive dehalogenase-homologous genes in deep subseafloor sedimentary metagenomes.</title>
        <authorList>
            <person name="Kawai M."/>
            <person name="Futagami T."/>
            <person name="Toyoda A."/>
            <person name="Takaki Y."/>
            <person name="Nishi S."/>
            <person name="Hori S."/>
            <person name="Arai W."/>
            <person name="Tsubouchi T."/>
            <person name="Morono Y."/>
            <person name="Uchiyama I."/>
            <person name="Ito T."/>
            <person name="Fujiyama A."/>
            <person name="Inagaki F."/>
            <person name="Takami H."/>
        </authorList>
    </citation>
    <scope>NUCLEOTIDE SEQUENCE</scope>
    <source>
        <strain evidence="8">Expedition CK06-06</strain>
    </source>
</reference>
<dbReference type="PROSITE" id="PS51626">
    <property type="entry name" value="SAM_MT_TRM1"/>
    <property type="match status" value="1"/>
</dbReference>
<keyword evidence="5" id="KW-0819">tRNA processing</keyword>
<evidence type="ECO:0000256" key="7">
    <source>
        <dbReference type="ARBA" id="ARBA00039099"/>
    </source>
</evidence>
<evidence type="ECO:0000256" key="5">
    <source>
        <dbReference type="ARBA" id="ARBA00022694"/>
    </source>
</evidence>
<dbReference type="InterPro" id="IPR029063">
    <property type="entry name" value="SAM-dependent_MTases_sf"/>
</dbReference>
<evidence type="ECO:0000313" key="8">
    <source>
        <dbReference type="EMBL" id="GAG89554.1"/>
    </source>
</evidence>
<evidence type="ECO:0000256" key="1">
    <source>
        <dbReference type="ARBA" id="ARBA00022555"/>
    </source>
</evidence>
<dbReference type="PANTHER" id="PTHR10631:SF3">
    <property type="entry name" value="TRNA (GUANINE(26)-N(2))-DIMETHYLTRANSFERASE"/>
    <property type="match status" value="1"/>
</dbReference>
<dbReference type="Gene3D" id="3.40.50.150">
    <property type="entry name" value="Vaccinia Virus protein VP39"/>
    <property type="match status" value="1"/>
</dbReference>
<dbReference type="EC" id="2.1.1.216" evidence="7"/>
<feature type="non-terminal residue" evidence="8">
    <location>
        <position position="193"/>
    </location>
</feature>
<accession>X1B1E6</accession>
<evidence type="ECO:0000256" key="3">
    <source>
        <dbReference type="ARBA" id="ARBA00022679"/>
    </source>
</evidence>
<dbReference type="GO" id="GO:0160104">
    <property type="term" value="F:tRNA (guanine(26)-N2)-dimethyltransferase activity"/>
    <property type="evidence" value="ECO:0007669"/>
    <property type="project" value="UniProtKB-EC"/>
</dbReference>
<comment type="caution">
    <text evidence="8">The sequence shown here is derived from an EMBL/GenBank/DDBJ whole genome shotgun (WGS) entry which is preliminary data.</text>
</comment>
<dbReference type="PANTHER" id="PTHR10631">
    <property type="entry name" value="N 2 ,N 2 -DIMETHYLGUANOSINE TRNA METHYLTRANSFERASE"/>
    <property type="match status" value="1"/>
</dbReference>
<dbReference type="InterPro" id="IPR002905">
    <property type="entry name" value="Trm1"/>
</dbReference>
<dbReference type="GO" id="GO:0000049">
    <property type="term" value="F:tRNA binding"/>
    <property type="evidence" value="ECO:0007669"/>
    <property type="project" value="UniProtKB-KW"/>
</dbReference>
<dbReference type="Pfam" id="PF02005">
    <property type="entry name" value="TRM"/>
    <property type="match status" value="1"/>
</dbReference>
<sequence length="193" mass="21885">MKKKEEIINSGLNTIREGHAELYIHQIDKDSIPSKSMSVFYNEKMEINRDISNLAIMAYNRIYNLDPLVIMDSMAASGISSIRMLQECQNIKKIYINDKNPMAINLINKNILLNKLNNHPSQIEVSRKDANFLFSEVTQKSFIYPNRSQQKPNVISIDPFGTPNLYLDAAFKAIQKVNGLLCITATDTAVLFG</sequence>
<keyword evidence="6" id="KW-0694">RNA-binding</keyword>
<organism evidence="8">
    <name type="scientific">marine sediment metagenome</name>
    <dbReference type="NCBI Taxonomy" id="412755"/>
    <lineage>
        <taxon>unclassified sequences</taxon>
        <taxon>metagenomes</taxon>
        <taxon>ecological metagenomes</taxon>
    </lineage>
</organism>
<keyword evidence="2" id="KW-0489">Methyltransferase</keyword>
<gene>
    <name evidence="8" type="ORF">S01H4_25148</name>
</gene>
<keyword evidence="4" id="KW-0949">S-adenosyl-L-methionine</keyword>
<dbReference type="GO" id="GO:0002940">
    <property type="term" value="P:tRNA N2-guanine methylation"/>
    <property type="evidence" value="ECO:0007669"/>
    <property type="project" value="TreeGrafter"/>
</dbReference>
<evidence type="ECO:0000256" key="2">
    <source>
        <dbReference type="ARBA" id="ARBA00022603"/>
    </source>
</evidence>
<dbReference type="SUPFAM" id="SSF53335">
    <property type="entry name" value="S-adenosyl-L-methionine-dependent methyltransferases"/>
    <property type="match status" value="1"/>
</dbReference>
<dbReference type="AlphaFoldDB" id="X1B1E6"/>
<name>X1B1E6_9ZZZZ</name>
<evidence type="ECO:0000256" key="4">
    <source>
        <dbReference type="ARBA" id="ARBA00022691"/>
    </source>
</evidence>
<proteinExistence type="predicted"/>
<evidence type="ECO:0000256" key="6">
    <source>
        <dbReference type="ARBA" id="ARBA00022884"/>
    </source>
</evidence>
<protein>
    <recommendedName>
        <fullName evidence="7">tRNA (guanine(26)-N(2))-dimethyltransferase</fullName>
        <ecNumber evidence="7">2.1.1.216</ecNumber>
    </recommendedName>
</protein>
<keyword evidence="3" id="KW-0808">Transferase</keyword>
<keyword evidence="1" id="KW-0820">tRNA-binding</keyword>